<name>A0A2A9M7I3_BESBE</name>
<gene>
    <name evidence="10" type="ORF">BESB_064690</name>
</gene>
<feature type="compositionally biased region" description="Basic and acidic residues" evidence="8">
    <location>
        <begin position="2885"/>
        <end position="2898"/>
    </location>
</feature>
<feature type="region of interest" description="Disordered" evidence="8">
    <location>
        <begin position="861"/>
        <end position="1098"/>
    </location>
</feature>
<feature type="compositionally biased region" description="Basic and acidic residues" evidence="8">
    <location>
        <begin position="1020"/>
        <end position="1059"/>
    </location>
</feature>
<dbReference type="InterPro" id="IPR044770">
    <property type="entry name" value="MFS_spinster-like"/>
</dbReference>
<feature type="compositionally biased region" description="Basic and acidic residues" evidence="8">
    <location>
        <begin position="27"/>
        <end position="42"/>
    </location>
</feature>
<feature type="compositionally biased region" description="Basic and acidic residues" evidence="8">
    <location>
        <begin position="290"/>
        <end position="303"/>
    </location>
</feature>
<reference evidence="10 11" key="1">
    <citation type="submission" date="2017-09" db="EMBL/GenBank/DDBJ databases">
        <title>Genome sequencing of Besnoitia besnoiti strain Bb-Ger1.</title>
        <authorList>
            <person name="Schares G."/>
            <person name="Venepally P."/>
            <person name="Lorenzi H.A."/>
        </authorList>
    </citation>
    <scope>NUCLEOTIDE SEQUENCE [LARGE SCALE GENOMIC DNA]</scope>
    <source>
        <strain evidence="10 11">Bb-Ger1</strain>
    </source>
</reference>
<feature type="compositionally biased region" description="Basic and acidic residues" evidence="8">
    <location>
        <begin position="2973"/>
        <end position="2984"/>
    </location>
</feature>
<evidence type="ECO:0000256" key="3">
    <source>
        <dbReference type="ARBA" id="ARBA00022692"/>
    </source>
</evidence>
<dbReference type="KEGG" id="bbes:BESB_064690"/>
<feature type="region of interest" description="Disordered" evidence="8">
    <location>
        <begin position="2447"/>
        <end position="2586"/>
    </location>
</feature>
<feature type="region of interest" description="Disordered" evidence="8">
    <location>
        <begin position="2235"/>
        <end position="2430"/>
    </location>
</feature>
<dbReference type="GO" id="GO:0022857">
    <property type="term" value="F:transmembrane transporter activity"/>
    <property type="evidence" value="ECO:0007669"/>
    <property type="project" value="InterPro"/>
</dbReference>
<dbReference type="Proteomes" id="UP000224006">
    <property type="component" value="Chromosome VI"/>
</dbReference>
<dbReference type="Pfam" id="PF07690">
    <property type="entry name" value="MFS_1"/>
    <property type="match status" value="1"/>
</dbReference>
<feature type="compositionally biased region" description="Polar residues" evidence="8">
    <location>
        <begin position="3196"/>
        <end position="3205"/>
    </location>
</feature>
<feature type="compositionally biased region" description="Basic and acidic residues" evidence="8">
    <location>
        <begin position="473"/>
        <end position="482"/>
    </location>
</feature>
<dbReference type="VEuPathDB" id="ToxoDB:BESB_064690"/>
<feature type="compositionally biased region" description="Basic and acidic residues" evidence="8">
    <location>
        <begin position="2811"/>
        <end position="2827"/>
    </location>
</feature>
<feature type="compositionally biased region" description="Basic and acidic residues" evidence="8">
    <location>
        <begin position="2485"/>
        <end position="2496"/>
    </location>
</feature>
<feature type="compositionally biased region" description="Basic and acidic residues" evidence="8">
    <location>
        <begin position="320"/>
        <end position="336"/>
    </location>
</feature>
<feature type="transmembrane region" description="Helical" evidence="9">
    <location>
        <begin position="795"/>
        <end position="817"/>
    </location>
</feature>
<feature type="compositionally biased region" description="Basic and acidic residues" evidence="8">
    <location>
        <begin position="1769"/>
        <end position="1782"/>
    </location>
</feature>
<dbReference type="InterPro" id="IPR036259">
    <property type="entry name" value="MFS_trans_sf"/>
</dbReference>
<feature type="compositionally biased region" description="Basic and acidic residues" evidence="8">
    <location>
        <begin position="3034"/>
        <end position="3088"/>
    </location>
</feature>
<feature type="transmembrane region" description="Helical" evidence="9">
    <location>
        <begin position="3461"/>
        <end position="3487"/>
    </location>
</feature>
<feature type="compositionally biased region" description="Acidic residues" evidence="8">
    <location>
        <begin position="3010"/>
        <end position="3019"/>
    </location>
</feature>
<feature type="compositionally biased region" description="Basic and acidic residues" evidence="8">
    <location>
        <begin position="3250"/>
        <end position="3269"/>
    </location>
</feature>
<feature type="region of interest" description="Disordered" evidence="8">
    <location>
        <begin position="15"/>
        <end position="67"/>
    </location>
</feature>
<feature type="compositionally biased region" description="Basic and acidic residues" evidence="8">
    <location>
        <begin position="377"/>
        <end position="412"/>
    </location>
</feature>
<feature type="transmembrane region" description="Helical" evidence="9">
    <location>
        <begin position="3527"/>
        <end position="3546"/>
    </location>
</feature>
<comment type="subcellular location">
    <subcellularLocation>
        <location evidence="1">Membrane</location>
        <topology evidence="1">Multi-pass membrane protein</topology>
    </subcellularLocation>
</comment>
<evidence type="ECO:0000256" key="4">
    <source>
        <dbReference type="ARBA" id="ARBA00022989"/>
    </source>
</evidence>
<feature type="compositionally biased region" description="Basic and acidic residues" evidence="8">
    <location>
        <begin position="877"/>
        <end position="892"/>
    </location>
</feature>
<evidence type="ECO:0000256" key="5">
    <source>
        <dbReference type="ARBA" id="ARBA00023136"/>
    </source>
</evidence>
<protein>
    <recommendedName>
        <fullName evidence="12">Transporter, major facilitator family protein</fullName>
    </recommendedName>
</protein>
<keyword evidence="6" id="KW-1015">Disulfide bond</keyword>
<dbReference type="GO" id="GO:0016020">
    <property type="term" value="C:membrane"/>
    <property type="evidence" value="ECO:0007669"/>
    <property type="project" value="UniProtKB-SubCell"/>
</dbReference>
<feature type="compositionally biased region" description="Basic residues" evidence="8">
    <location>
        <begin position="993"/>
        <end position="1007"/>
    </location>
</feature>
<evidence type="ECO:0000256" key="1">
    <source>
        <dbReference type="ARBA" id="ARBA00004141"/>
    </source>
</evidence>
<feature type="region of interest" description="Disordered" evidence="8">
    <location>
        <begin position="141"/>
        <end position="203"/>
    </location>
</feature>
<dbReference type="InterPro" id="IPR004156">
    <property type="entry name" value="OATP"/>
</dbReference>
<feature type="compositionally biased region" description="Basic and acidic residues" evidence="8">
    <location>
        <begin position="1678"/>
        <end position="1700"/>
    </location>
</feature>
<feature type="compositionally biased region" description="Basic and acidic residues" evidence="8">
    <location>
        <begin position="562"/>
        <end position="574"/>
    </location>
</feature>
<feature type="transmembrane region" description="Helical" evidence="9">
    <location>
        <begin position="3419"/>
        <end position="3449"/>
    </location>
</feature>
<evidence type="ECO:0000256" key="2">
    <source>
        <dbReference type="ARBA" id="ARBA00022448"/>
    </source>
</evidence>
<feature type="region of interest" description="Disordered" evidence="8">
    <location>
        <begin position="1714"/>
        <end position="1869"/>
    </location>
</feature>
<feature type="compositionally biased region" description="Basic and acidic residues" evidence="8">
    <location>
        <begin position="3180"/>
        <end position="3195"/>
    </location>
</feature>
<feature type="compositionally biased region" description="Basic and acidic residues" evidence="8">
    <location>
        <begin position="2717"/>
        <end position="2726"/>
    </location>
</feature>
<feature type="transmembrane region" description="Helical" evidence="9">
    <location>
        <begin position="741"/>
        <end position="765"/>
    </location>
</feature>
<feature type="compositionally biased region" description="Basic and acidic residues" evidence="8">
    <location>
        <begin position="3207"/>
        <end position="3226"/>
    </location>
</feature>
<feature type="compositionally biased region" description="Basic and acidic residues" evidence="8">
    <location>
        <begin position="2371"/>
        <end position="2406"/>
    </location>
</feature>
<feature type="compositionally biased region" description="Basic and acidic residues" evidence="8">
    <location>
        <begin position="1748"/>
        <end position="1761"/>
    </location>
</feature>
<feature type="compositionally biased region" description="Basic and acidic residues" evidence="8">
    <location>
        <begin position="1799"/>
        <end position="1815"/>
    </location>
</feature>
<comment type="similarity">
    <text evidence="7">Belongs to the major facilitator superfamily. Spinster (TC 2.A.1.49) family.</text>
</comment>
<feature type="transmembrane region" description="Helical" evidence="9">
    <location>
        <begin position="3493"/>
        <end position="3515"/>
    </location>
</feature>
<keyword evidence="2" id="KW-0813">Transport</keyword>
<feature type="compositionally biased region" description="Basic and acidic residues" evidence="8">
    <location>
        <begin position="2247"/>
        <end position="2269"/>
    </location>
</feature>
<feature type="region of interest" description="Disordered" evidence="8">
    <location>
        <begin position="2056"/>
        <end position="2077"/>
    </location>
</feature>
<feature type="compositionally biased region" description="Basic and acidic residues" evidence="8">
    <location>
        <begin position="2184"/>
        <end position="2194"/>
    </location>
</feature>
<keyword evidence="5 9" id="KW-0472">Membrane</keyword>
<feature type="compositionally biased region" description="Basic and acidic residues" evidence="8">
    <location>
        <begin position="1594"/>
        <end position="1603"/>
    </location>
</feature>
<dbReference type="CDD" id="cd06174">
    <property type="entry name" value="MFS"/>
    <property type="match status" value="2"/>
</dbReference>
<feature type="region of interest" description="Disordered" evidence="8">
    <location>
        <begin position="2652"/>
        <end position="2771"/>
    </location>
</feature>
<feature type="compositionally biased region" description="Basic and acidic residues" evidence="8">
    <location>
        <begin position="2333"/>
        <end position="2357"/>
    </location>
</feature>
<dbReference type="GeneID" id="40311397"/>
<feature type="transmembrane region" description="Helical" evidence="9">
    <location>
        <begin position="829"/>
        <end position="848"/>
    </location>
</feature>
<feature type="region of interest" description="Disordered" evidence="8">
    <location>
        <begin position="1587"/>
        <end position="1701"/>
    </location>
</feature>
<dbReference type="PANTHER" id="PTHR23505">
    <property type="entry name" value="SPINSTER"/>
    <property type="match status" value="1"/>
</dbReference>
<feature type="compositionally biased region" description="Low complexity" evidence="8">
    <location>
        <begin position="2550"/>
        <end position="2564"/>
    </location>
</feature>
<keyword evidence="3 9" id="KW-0812">Transmembrane</keyword>
<comment type="caution">
    <text evidence="10">The sequence shown here is derived from an EMBL/GenBank/DDBJ whole genome shotgun (WGS) entry which is preliminary data.</text>
</comment>
<dbReference type="EMBL" id="NWUJ01000006">
    <property type="protein sequence ID" value="PFH34438.1"/>
    <property type="molecule type" value="Genomic_DNA"/>
</dbReference>
<dbReference type="STRING" id="94643.A0A2A9M7I3"/>
<feature type="compositionally biased region" description="Basic and acidic residues" evidence="8">
    <location>
        <begin position="581"/>
        <end position="596"/>
    </location>
</feature>
<feature type="region of interest" description="Disordered" evidence="8">
    <location>
        <begin position="526"/>
        <end position="596"/>
    </location>
</feature>
<feature type="transmembrane region" description="Helical" evidence="9">
    <location>
        <begin position="2788"/>
        <end position="2807"/>
    </location>
</feature>
<feature type="transmembrane region" description="Helical" evidence="9">
    <location>
        <begin position="3558"/>
        <end position="3577"/>
    </location>
</feature>
<feature type="region of interest" description="Disordered" evidence="8">
    <location>
        <begin position="2808"/>
        <end position="3090"/>
    </location>
</feature>
<evidence type="ECO:0000256" key="8">
    <source>
        <dbReference type="SAM" id="MobiDB-lite"/>
    </source>
</evidence>
<feature type="compositionally biased region" description="Low complexity" evidence="8">
    <location>
        <begin position="1408"/>
        <end position="1417"/>
    </location>
</feature>
<feature type="region of interest" description="Disordered" evidence="8">
    <location>
        <begin position="1382"/>
        <end position="1443"/>
    </location>
</feature>
<dbReference type="OrthoDB" id="333110at2759"/>
<feature type="compositionally biased region" description="Basic and acidic residues" evidence="8">
    <location>
        <begin position="2760"/>
        <end position="2769"/>
    </location>
</feature>
<dbReference type="SUPFAM" id="SSF103473">
    <property type="entry name" value="MFS general substrate transporter"/>
    <property type="match status" value="2"/>
</dbReference>
<feature type="region of interest" description="Disordered" evidence="8">
    <location>
        <begin position="282"/>
        <end position="482"/>
    </location>
</feature>
<evidence type="ECO:0000313" key="10">
    <source>
        <dbReference type="EMBL" id="PFH34438.1"/>
    </source>
</evidence>
<evidence type="ECO:0000256" key="9">
    <source>
        <dbReference type="SAM" id="Phobius"/>
    </source>
</evidence>
<feature type="compositionally biased region" description="Basic and acidic residues" evidence="8">
    <location>
        <begin position="2131"/>
        <end position="2177"/>
    </location>
</feature>
<dbReference type="InterPro" id="IPR011701">
    <property type="entry name" value="MFS"/>
</dbReference>
<evidence type="ECO:0000256" key="7">
    <source>
        <dbReference type="ARBA" id="ARBA00024338"/>
    </source>
</evidence>
<feature type="compositionally biased region" description="Basic and acidic residues" evidence="8">
    <location>
        <begin position="3330"/>
        <end position="3346"/>
    </location>
</feature>
<evidence type="ECO:0000256" key="6">
    <source>
        <dbReference type="ARBA" id="ARBA00023157"/>
    </source>
</evidence>
<feature type="transmembrane region" description="Helical" evidence="9">
    <location>
        <begin position="3385"/>
        <end position="3407"/>
    </location>
</feature>
<feature type="compositionally biased region" description="Basic and acidic residues" evidence="8">
    <location>
        <begin position="430"/>
        <end position="455"/>
    </location>
</feature>
<feature type="compositionally biased region" description="Basic and acidic residues" evidence="8">
    <location>
        <begin position="2905"/>
        <end position="2943"/>
    </location>
</feature>
<feature type="compositionally biased region" description="Basic and acidic residues" evidence="8">
    <location>
        <begin position="188"/>
        <end position="200"/>
    </location>
</feature>
<dbReference type="Pfam" id="PF03137">
    <property type="entry name" value="OATP"/>
    <property type="match status" value="1"/>
</dbReference>
<feature type="region of interest" description="Disordered" evidence="8">
    <location>
        <begin position="1508"/>
        <end position="1553"/>
    </location>
</feature>
<evidence type="ECO:0000313" key="11">
    <source>
        <dbReference type="Proteomes" id="UP000224006"/>
    </source>
</evidence>
<feature type="region of interest" description="Disordered" evidence="8">
    <location>
        <begin position="3115"/>
        <end position="3365"/>
    </location>
</feature>
<feature type="compositionally biased region" description="Basic and acidic residues" evidence="8">
    <location>
        <begin position="1714"/>
        <end position="1740"/>
    </location>
</feature>
<sequence length="3593" mass="385122">MADSSLAAACEADCDWRRGAGGGGGGCERDADAEKGEARESNQETEGTEAEATEGPPHSRRTHQAACETAEESVCSAGDNAARLASTTEPNFNFRWLLTHDSLPRRKRVHVRHEDLPPRKERAAATCCASLCGGADNQAGRREGDLSGAAGSPPSDLLPAARNEERESGSQRQDAQEITGVKAKRQRTKLEKVPQRREEYPGENEAVEELDGLYCLFGALSFRFCRASFRGHALLSPLLVSASSTFRGGPRRLAWSDAFHHFAFSACDSLSQLSNLHGGVASARGGRAKRLVEPRPVEPEAARSDAASPGPALQNIDCPKTARTESRRLSAERDVEGSAADSADAGETAPETVGETDGRKRPTGDGRATGDVQVVGDCEREDANQAKRDGGQREDDLEEGAQRGERETECVRRTPAGRETAAAREPNALARRDRSEILARGDGPNKAESEAREEPSTADAFRHASCGQKGHAPLRERESERLDSGHCWALESAGSAAQEPHLLAQAARRWKPKREETRGALCERAARAEAACPSPSPVRPEGRGGLRERQRAEAAPQPNAGAHRELLESKKRGDPVTADNEAERGNSHAEQRRSDKAHEASLLGDCLRTCSAADVLSADGEGSLFLSRASSGAPLRETGDTVDAEGAHGNEAASIFSERSEARERSSIRWKRLLLLLILGLQMTLNIDNGVVPAVLVDLGKEFNANASEQGLVGALPHIGMLVFCPFCARCLEVFRPQRLLTFSLLLNACAVLLFAASSTCPALFFSRFLIGFSQTAFVVYAPVWIDTFAPAKLLTLWMGLTQSAVVFGVVGGYLLAGFLRRAGVDWRSALFLQAACLLCLILFLALADASHIDVWAQPGREDGNDGTEAASDEECDAKSGKQRKVAEDAEARACLPSTDEETYDHAAAESECEEERAELERREGAQASAQARKKKTEKRDSEGEKQLAEQFEKGKTAGGTWKRSMQAATRFPAVSPEEASEHEDAEELNRGGSRRQTRRKKRRPAKQRNGSTNAGRQPTHAEREPGHQAGEEGKQAKIEEGRDNNTPLERGKTRERWSETASQIPATGAEAKHQERQTCQQEPKTETPESQAAEKTTRLVANQMRRALPPLPPFLPAQRTRTSSCLSTSFAESASASSPSRSFVFASESARAAAPSSACPVSALFDFGPSHRAAASTSVSRLPPLAFSSAAPEALQAFRSSATSSALCQAPSAPRLPSSAAQLMPALLSSSAEASSRLSCACVPPSLGREPATTTAAASRLSPELVFRAALGVLPTPSPSPRASSFSSPRSRLVRSASFAALPAASSVSSSAFATASPSALAPSSPFLPLSAPTAAALPAASLPSLRLSQGFALAPRSAPSHRRPSSLASSAFLPFRAHFRPCASPRGHTQPPKTSASPRPPKVDAHAPAVSASAAPRRRGAFSLPQAEPESPLGALEDAHDRKREKEAACLSLARSAELRVSIPGSPFPSSAAPVSPPSAASALPRFFRRLRLWPVETLSLLRAVPPSPTPPVSSAIVPQEPLRAGGGEDARDAPAQATAEGADVSRAAGRETEAAWASATAPWRRDATARGAALLHDDYRPMHPQEVSEECAEKKAKQREVIASGAAEDGTCGREGTSDAAGEETRGVLQKDKRRLQGPPFFFHASSLPFGSSWSAKRDGGRSRVSRFSSSTEGARGKRDAGPPEDKRREEEREAMRRWKQRQLILAAIEHAHCGISDLRREREKKASLKRERESGHRSVLPGEKAQERGRERKRDAEGATPPRDMSLRERVRGEKPRLEGGAQEMRVALKRGEKRKRELSESKAESLEDSRTNGGDSPRAPSKRRKPGSRISATKPGEASTRLVTFRRDASRGASAARHHSQPPRVLRLLRHIPSRSAHLPPAALPPSLEKARGSLASSESSSTPAISLSATLSSASSPTPRWRLRFARRISPPASSAVHLEPAAHVVVLQPQLPPQAPLLSHEQLPLSPGALEVRREQAGAPGVAAASALSQPLFYALHASCDRRKSHAGSAAAPAAPARKHARSEPVSDAFLRGSRLLFFAPPIGIILAAPPPPRSRLKAKPASSQEPKARVGAFGAFRVEDEDACEAPGDGRAIGSHAAPKGASRRDGDRLISARTTSLAQSFERGELEATGQKEGKERAERGGRKTLREAAREGDESTGQREAERDAGREAAPQDSAREQNERTQKASELCLATPESQEDAGPPCGDADAPRNLTSLDEADACYAKGTIGDAGGLQGTGRERGAKAGEERPMLAGRNETRRQKGALTKHAESQGESREQIFHRREEDETRGEEAEAIGRDRRDNGDLEKKEAQPCVEGHEEENCEGLREDARGAREEAEDETRVKRPSGDEGDGGSRPFKGADTSERRRARRDRQEREKEARPSAALEETRQLEQDVERSEEENSDSGANADATGRRGKVLKPVDRQLCVPSCCFSLRSLGAKQAAKKPPSLTLLRARRRPLARAEPRAVGKKGRQRPLEKAREWKQDEDSDYGHAVFIPAPRKGMSAPRPPPPPGVAVAASGSTGKEQLGSPAKAPRTAFSSRSSSSLPSSDSSSSPPPCGIFASPLLRPFPPEESEDADAVLLVPLEIHAASPLRVPQEGLSPSSARASLPLCAASSLSAAAPFAVSHLEIFSLAPEAATPSPALGAERLSPSPSPSASCFREPTSHRAPGVDAASERGEETRERGNEARQNISGEEGGDASPDGEVGERDERRDTAAASLQAVAEGAEADADSREGGVCRYSGGCRAGQDCEKRERDAQAPPEVEVLCAFNDAPLEAAALAGAAVLLASPPAAAIAPLPQEKDGRRAEGTEQEKKASVVGTPQREGEDDEREGERFAEEAQGIHAITIMPTEGIRLLEAEEGAEAAQDETGLGTEEREQTEEARDDTSEQGEYTESRWAEEGNPRDAAEGEKRSDRGEPRSAEKRRARRLEQLKGQGAEEPTAEGKTRNARASQTHSGILHVGERAVKQDMASEARSSFASGCLFKRQRLAGENSEGAAQEESEEGEERDALCRGQMQEDESERERDEGATEAAEKDATSDCLREAEARREGAATATKREAAEASKDRLCVEEHEKTQLPTDPLASVIALVPVTLRTLAAADDMETGAEEPTAECIPGAGCEGRGEAPNPTSAGAHRAARPKACPGEGDTSGESEVFTQRGAPKAGCVRRYEDEKRQGDAREQDPLNTRQQNGAETTREEEVEKEEAPRFFDTRGRGPLLTELTEPQRDSLALQTPARAEGESKHLLAVEKHSRDAHFTESSPSDAEVDRASQETAHAPGGSSREARATSARQQEMVRKFSKPTQDPRVGRMGVDAEEVEARQTETENGEERPEAHEEDNSDVDALSSSWSGSEENEEEAWKSHAVWKLFRNPLYMCLVLALCSLFFEVTAIQFWATRYFEEELHADTATVLISFSTTAATAPAVGIFAGAFAMDFLGGYRETLHQQRRAVCCLVGLSALCASLGLCAAFAVASFWPALALVWLLLFAGGTILPTASGLLLAVVDGCLRAKASGTATFFYTLLGYTAGAFLPGLVSDALGTKGAMQMILLWPLFGFAFLLLAFFFVSRLRSEEEGSEEAEGG</sequence>
<feature type="region of interest" description="Disordered" evidence="8">
    <location>
        <begin position="1882"/>
        <end position="1922"/>
    </location>
</feature>
<feature type="compositionally biased region" description="Polar residues" evidence="8">
    <location>
        <begin position="1078"/>
        <end position="1095"/>
    </location>
</feature>
<keyword evidence="4 9" id="KW-1133">Transmembrane helix</keyword>
<feature type="region of interest" description="Disordered" evidence="8">
    <location>
        <begin position="2091"/>
        <end position="2221"/>
    </location>
</feature>
<dbReference type="Gene3D" id="1.20.1250.20">
    <property type="entry name" value="MFS general substrate transporter like domains"/>
    <property type="match status" value="2"/>
</dbReference>
<keyword evidence="11" id="KW-1185">Reference proteome</keyword>
<proteinExistence type="inferred from homology"/>
<accession>A0A2A9M7I3</accession>
<feature type="compositionally biased region" description="Basic and acidic residues" evidence="8">
    <location>
        <begin position="2685"/>
        <end position="2698"/>
    </location>
</feature>
<dbReference type="RefSeq" id="XP_029218447.1">
    <property type="nucleotide sequence ID" value="XM_029364864.1"/>
</dbReference>
<feature type="compositionally biased region" description="Basic and acidic residues" evidence="8">
    <location>
        <begin position="2276"/>
        <end position="2320"/>
    </location>
</feature>
<feature type="compositionally biased region" description="Basic and acidic residues" evidence="8">
    <location>
        <begin position="938"/>
        <end position="956"/>
    </location>
</feature>
<organism evidence="10 11">
    <name type="scientific">Besnoitia besnoiti</name>
    <name type="common">Apicomplexan protozoan</name>
    <dbReference type="NCBI Taxonomy" id="94643"/>
    <lineage>
        <taxon>Eukaryota</taxon>
        <taxon>Sar</taxon>
        <taxon>Alveolata</taxon>
        <taxon>Apicomplexa</taxon>
        <taxon>Conoidasida</taxon>
        <taxon>Coccidia</taxon>
        <taxon>Eucoccidiorida</taxon>
        <taxon>Eimeriorina</taxon>
        <taxon>Sarcocystidae</taxon>
        <taxon>Besnoitia</taxon>
    </lineage>
</organism>
<feature type="compositionally biased region" description="Basic and acidic residues" evidence="8">
    <location>
        <begin position="540"/>
        <end position="552"/>
    </location>
</feature>
<evidence type="ECO:0008006" key="12">
    <source>
        <dbReference type="Google" id="ProtNLM"/>
    </source>
</evidence>
<dbReference type="PANTHER" id="PTHR23505:SF9">
    <property type="entry name" value="PROTEIN, PUTATIVE-RELATED"/>
    <property type="match status" value="1"/>
</dbReference>